<protein>
    <submittedName>
        <fullName evidence="2">Uncharacterized protein</fullName>
    </submittedName>
</protein>
<feature type="region of interest" description="Disordered" evidence="1">
    <location>
        <begin position="169"/>
        <end position="190"/>
    </location>
</feature>
<dbReference type="Proteomes" id="UP000499080">
    <property type="component" value="Unassembled WGS sequence"/>
</dbReference>
<accession>A0A4Y2VQX9</accession>
<name>A0A4Y2VQX9_ARAVE</name>
<evidence type="ECO:0000256" key="1">
    <source>
        <dbReference type="SAM" id="MobiDB-lite"/>
    </source>
</evidence>
<evidence type="ECO:0000313" key="3">
    <source>
        <dbReference type="Proteomes" id="UP000499080"/>
    </source>
</evidence>
<keyword evidence="3" id="KW-1185">Reference proteome</keyword>
<comment type="caution">
    <text evidence="2">The sequence shown here is derived from an EMBL/GenBank/DDBJ whole genome shotgun (WGS) entry which is preliminary data.</text>
</comment>
<organism evidence="2 3">
    <name type="scientific">Araneus ventricosus</name>
    <name type="common">Orbweaver spider</name>
    <name type="synonym">Epeira ventricosa</name>
    <dbReference type="NCBI Taxonomy" id="182803"/>
    <lineage>
        <taxon>Eukaryota</taxon>
        <taxon>Metazoa</taxon>
        <taxon>Ecdysozoa</taxon>
        <taxon>Arthropoda</taxon>
        <taxon>Chelicerata</taxon>
        <taxon>Arachnida</taxon>
        <taxon>Araneae</taxon>
        <taxon>Araneomorphae</taxon>
        <taxon>Entelegynae</taxon>
        <taxon>Araneoidea</taxon>
        <taxon>Araneidae</taxon>
        <taxon>Araneus</taxon>
    </lineage>
</organism>
<sequence length="190" mass="21368">MIWGRKIVQAAFPEKTRARLKKFERLHRYRVKRDPSHRHVLMPVQLGSSNCNGCMAGVDRRSVTGLQIQGRGRKSIASLSKSGSSSSSTSTRSLRKLLLFSFVWSRHCEQQGLFGRMRHELNSPNLGGHLPCHLTPCYNLPLRCTKMGCDGQGLSDPLLRLSPKRFQNLTSRQKKPTASGRLSSMLIPNN</sequence>
<dbReference type="AlphaFoldDB" id="A0A4Y2VQX9"/>
<reference evidence="2 3" key="1">
    <citation type="journal article" date="2019" name="Sci. Rep.">
        <title>Orb-weaving spider Araneus ventricosus genome elucidates the spidroin gene catalogue.</title>
        <authorList>
            <person name="Kono N."/>
            <person name="Nakamura H."/>
            <person name="Ohtoshi R."/>
            <person name="Moran D.A.P."/>
            <person name="Shinohara A."/>
            <person name="Yoshida Y."/>
            <person name="Fujiwara M."/>
            <person name="Mori M."/>
            <person name="Tomita M."/>
            <person name="Arakawa K."/>
        </authorList>
    </citation>
    <scope>NUCLEOTIDE SEQUENCE [LARGE SCALE GENOMIC DNA]</scope>
</reference>
<dbReference type="EMBL" id="BGPR01049802">
    <property type="protein sequence ID" value="GBO26808.1"/>
    <property type="molecule type" value="Genomic_DNA"/>
</dbReference>
<feature type="compositionally biased region" description="Polar residues" evidence="1">
    <location>
        <begin position="180"/>
        <end position="190"/>
    </location>
</feature>
<proteinExistence type="predicted"/>
<evidence type="ECO:0000313" key="2">
    <source>
        <dbReference type="EMBL" id="GBO26808.1"/>
    </source>
</evidence>
<gene>
    <name evidence="2" type="ORF">AVEN_82608_1</name>
</gene>